<dbReference type="InterPro" id="IPR043128">
    <property type="entry name" value="Rev_trsase/Diguanyl_cyclase"/>
</dbReference>
<dbReference type="InterPro" id="IPR015943">
    <property type="entry name" value="WD40/YVTN_repeat-like_dom_sf"/>
</dbReference>
<name>A0A069RHX2_PEPLI</name>
<organism evidence="4 5">
    <name type="scientific">Peptoclostridium litorale DSM 5388</name>
    <dbReference type="NCBI Taxonomy" id="1121324"/>
    <lineage>
        <taxon>Bacteria</taxon>
        <taxon>Bacillati</taxon>
        <taxon>Bacillota</taxon>
        <taxon>Clostridia</taxon>
        <taxon>Peptostreptococcales</taxon>
        <taxon>Peptoclostridiaceae</taxon>
        <taxon>Peptoclostridium</taxon>
    </lineage>
</organism>
<proteinExistence type="predicted"/>
<dbReference type="GO" id="GO:1902201">
    <property type="term" value="P:negative regulation of bacterial-type flagellum-dependent cell motility"/>
    <property type="evidence" value="ECO:0007669"/>
    <property type="project" value="TreeGrafter"/>
</dbReference>
<reference evidence="4 5" key="1">
    <citation type="submission" date="2014-03" db="EMBL/GenBank/DDBJ databases">
        <title>Genome sequence of Clostridium litorale W6, DSM 5388.</title>
        <authorList>
            <person name="Poehlein A."/>
            <person name="Jagirdar A."/>
            <person name="Khonsari B."/>
            <person name="Chibani C.M."/>
            <person name="Gutierrez Gutierrez D.A."/>
            <person name="Davydova E."/>
            <person name="Alghaithi H.S."/>
            <person name="Nair K.P."/>
            <person name="Dhamotharan K."/>
            <person name="Chandran L."/>
            <person name="G W."/>
            <person name="Daniel R."/>
        </authorList>
    </citation>
    <scope>NUCLEOTIDE SEQUENCE [LARGE SCALE GENOMIC DNA]</scope>
    <source>
        <strain evidence="4 5">W6</strain>
    </source>
</reference>
<dbReference type="FunFam" id="3.30.70.270:FF:000001">
    <property type="entry name" value="Diguanylate cyclase domain protein"/>
    <property type="match status" value="1"/>
</dbReference>
<dbReference type="Pfam" id="PF07495">
    <property type="entry name" value="Y_Y_Y"/>
    <property type="match status" value="1"/>
</dbReference>
<dbReference type="NCBIfam" id="TIGR00254">
    <property type="entry name" value="GGDEF"/>
    <property type="match status" value="1"/>
</dbReference>
<dbReference type="InterPro" id="IPR011123">
    <property type="entry name" value="Y_Y_Y"/>
</dbReference>
<dbReference type="InterPro" id="IPR013783">
    <property type="entry name" value="Ig-like_fold"/>
</dbReference>
<dbReference type="PROSITE" id="PS50887">
    <property type="entry name" value="GGDEF"/>
    <property type="match status" value="1"/>
</dbReference>
<dbReference type="InterPro" id="IPR011110">
    <property type="entry name" value="Reg_prop"/>
</dbReference>
<feature type="coiled-coil region" evidence="1">
    <location>
        <begin position="804"/>
        <end position="831"/>
    </location>
</feature>
<dbReference type="Gene3D" id="2.60.40.10">
    <property type="entry name" value="Immunoglobulins"/>
    <property type="match status" value="1"/>
</dbReference>
<feature type="domain" description="GGDEF" evidence="3">
    <location>
        <begin position="866"/>
        <end position="1003"/>
    </location>
</feature>
<comment type="caution">
    <text evidence="4">The sequence shown here is derived from an EMBL/GenBank/DDBJ whole genome shotgun (WGS) entry which is preliminary data.</text>
</comment>
<dbReference type="STRING" id="1121324.CLIT_2c00140"/>
<keyword evidence="2" id="KW-0732">Signal</keyword>
<dbReference type="GO" id="GO:0043709">
    <property type="term" value="P:cell adhesion involved in single-species biofilm formation"/>
    <property type="evidence" value="ECO:0007669"/>
    <property type="project" value="TreeGrafter"/>
</dbReference>
<dbReference type="Proteomes" id="UP000027946">
    <property type="component" value="Unassembled WGS sequence"/>
</dbReference>
<evidence type="ECO:0000313" key="5">
    <source>
        <dbReference type="Proteomes" id="UP000027946"/>
    </source>
</evidence>
<evidence type="ECO:0000313" key="4">
    <source>
        <dbReference type="EMBL" id="KDR96408.1"/>
    </source>
</evidence>
<feature type="signal peptide" evidence="2">
    <location>
        <begin position="1"/>
        <end position="21"/>
    </location>
</feature>
<dbReference type="SMART" id="SM00267">
    <property type="entry name" value="GGDEF"/>
    <property type="match status" value="1"/>
</dbReference>
<gene>
    <name evidence="4" type="primary">cph2</name>
    <name evidence="4" type="ORF">CLIT_2c00140</name>
</gene>
<evidence type="ECO:0000256" key="1">
    <source>
        <dbReference type="SAM" id="Coils"/>
    </source>
</evidence>
<dbReference type="eggNOG" id="COG3292">
    <property type="taxonomic scope" value="Bacteria"/>
</dbReference>
<dbReference type="AlphaFoldDB" id="A0A069RHX2"/>
<dbReference type="Gene3D" id="3.30.70.270">
    <property type="match status" value="1"/>
</dbReference>
<sequence length="1004" mass="112627">MIKKILVMLIITVIVHVGAHADETVKFTKSTNFTFKSLTLGDGLSNGSVYTIGQDSRGAMWLGTDDRLNMYDGIDFTNFENDPENINSIASNSASNIFIDSGDNIWIGTWGAGLDKYDYAQKQFTHYANDQNDLNSLGDNRVQTVFQDSSGTVWAGTYAGGLNKLNEAEGTFVRYMNDPQDPTSISNNRIWGICEADDGNLVIATSDGLNYFDVKNGIFESYKNNPEMQGTIASSRTRAVHKGADGEIWVGTESGVSLFDSESKTFQNFKPELSRSGMTSSVVNVLLLDDKGTLWVGGSDGLLEFDVKEKKFVNYYRHSEQDAGSLVNNNVRALYQDRSGLIWVGTRGGGVSIFNPDISFSHIENNTDNIEIETLMIDKSGSLLIGKSDGLFKYTPSDGQTQLIFDLKPNTVCEDSQGNIWAGFTDGLIYKFEHSTFTSKEIKVPFDDEHVSVMGLFADGDDLWVATYGSGLYLIDTKSEDVKEVYVNDENNQSSISGNEIWSIFKDSNGRLWFGTQSGVSLLNRDANTFSSYITNFVYSIHEDIDGTMWLGSRDGLHSIGIDPTSDLTDETVEIKRYDQSDGLPNNMVYCIQEDYKGNLWVSTEYGISKFDKTNSSFKNYSKKNGLRYEKFKPHASAKSADGEIFFGGTNGITSFFPEDIKESKTVPNVIITKIEINGNPLEFDQSIDRVEAINLNYKDVLFSFEFAALDFTDIRSNQYAYMLEGFDSDWIYVKNRNYVSYTSIKPGEYTFRVKASNSDGHWNEEGKEIKIIITPPWWNTVKIKATGSIFVIILLMGSYYIRVTSLKRRNAMLEKRVDERTRELAVLNEELIKRASVDGLTQLTNRRYGDIHLETEWKRAQRGQFELSIIFIDIDYFKPYNDFYGHPKGDECLKLFSALLSKTLKRPSDRACRYGGEEFLLILPDTPLEGAVKVAETIQKELGDLEIPHEMSKISEFVTCSMGIASIIPQNEFGMADLVKSADIALYKAKEQGRNRIVVGDAV</sequence>
<dbReference type="Gene3D" id="2.130.10.10">
    <property type="entry name" value="YVTN repeat-like/Quinoprotein amine dehydrogenase"/>
    <property type="match status" value="4"/>
</dbReference>
<dbReference type="PANTHER" id="PTHR45138">
    <property type="entry name" value="REGULATORY COMPONENTS OF SENSORY TRANSDUCTION SYSTEM"/>
    <property type="match status" value="1"/>
</dbReference>
<evidence type="ECO:0000259" key="3">
    <source>
        <dbReference type="PROSITE" id="PS50887"/>
    </source>
</evidence>
<dbReference type="PANTHER" id="PTHR45138:SF9">
    <property type="entry name" value="DIGUANYLATE CYCLASE DGCM-RELATED"/>
    <property type="match status" value="1"/>
</dbReference>
<protein>
    <submittedName>
        <fullName evidence="4">Phytochrome-like protein Cph2</fullName>
    </submittedName>
</protein>
<dbReference type="InterPro" id="IPR000160">
    <property type="entry name" value="GGDEF_dom"/>
</dbReference>
<dbReference type="GO" id="GO:0005886">
    <property type="term" value="C:plasma membrane"/>
    <property type="evidence" value="ECO:0007669"/>
    <property type="project" value="TreeGrafter"/>
</dbReference>
<dbReference type="RefSeq" id="WP_038260763.1">
    <property type="nucleotide sequence ID" value="NZ_FSRH01000001.1"/>
</dbReference>
<feature type="chain" id="PRO_5010226775" evidence="2">
    <location>
        <begin position="22"/>
        <end position="1004"/>
    </location>
</feature>
<accession>A0A069RHX2</accession>
<dbReference type="Pfam" id="PF07494">
    <property type="entry name" value="Reg_prop"/>
    <property type="match status" value="6"/>
</dbReference>
<dbReference type="EMBL" id="JJMM01000002">
    <property type="protein sequence ID" value="KDR96408.1"/>
    <property type="molecule type" value="Genomic_DNA"/>
</dbReference>
<dbReference type="Pfam" id="PF00990">
    <property type="entry name" value="GGDEF"/>
    <property type="match status" value="1"/>
</dbReference>
<dbReference type="GO" id="GO:0052621">
    <property type="term" value="F:diguanylate cyclase activity"/>
    <property type="evidence" value="ECO:0007669"/>
    <property type="project" value="TreeGrafter"/>
</dbReference>
<dbReference type="OrthoDB" id="9813394at2"/>
<dbReference type="FunFam" id="2.60.40.10:FF:000791">
    <property type="entry name" value="Two-component system sensor histidine kinase/response regulator"/>
    <property type="match status" value="1"/>
</dbReference>
<dbReference type="CDD" id="cd01949">
    <property type="entry name" value="GGDEF"/>
    <property type="match status" value="1"/>
</dbReference>
<dbReference type="SUPFAM" id="SSF55073">
    <property type="entry name" value="Nucleotide cyclase"/>
    <property type="match status" value="1"/>
</dbReference>
<dbReference type="SUPFAM" id="SSF63829">
    <property type="entry name" value="Calcium-dependent phosphotriesterase"/>
    <property type="match status" value="3"/>
</dbReference>
<dbReference type="eggNOG" id="COG3706">
    <property type="taxonomic scope" value="Bacteria"/>
</dbReference>
<keyword evidence="5" id="KW-1185">Reference proteome</keyword>
<dbReference type="InterPro" id="IPR050469">
    <property type="entry name" value="Diguanylate_Cyclase"/>
</dbReference>
<dbReference type="InterPro" id="IPR029787">
    <property type="entry name" value="Nucleotide_cyclase"/>
</dbReference>
<keyword evidence="1" id="KW-0175">Coiled coil</keyword>
<evidence type="ECO:0000256" key="2">
    <source>
        <dbReference type="SAM" id="SignalP"/>
    </source>
</evidence>